<dbReference type="PANTHER" id="PTHR43215">
    <property type="entry name" value="RADIAL SPOKE HEAD 1 HOMOLOG"/>
    <property type="match status" value="1"/>
</dbReference>
<gene>
    <name evidence="3" type="ORF">EAH_00010230</name>
</gene>
<evidence type="ECO:0008006" key="5">
    <source>
        <dbReference type="Google" id="ProtNLM"/>
    </source>
</evidence>
<evidence type="ECO:0000256" key="2">
    <source>
        <dbReference type="SAM" id="MobiDB-lite"/>
    </source>
</evidence>
<accession>U6GIV4</accession>
<evidence type="ECO:0000313" key="3">
    <source>
        <dbReference type="EMBL" id="CDI79233.1"/>
    </source>
</evidence>
<dbReference type="PANTHER" id="PTHR43215:SF14">
    <property type="entry name" value="RADIAL SPOKE HEAD 1 HOMOLOG"/>
    <property type="match status" value="1"/>
</dbReference>
<evidence type="ECO:0000256" key="1">
    <source>
        <dbReference type="ARBA" id="ARBA00022737"/>
    </source>
</evidence>
<sequence>MNGPDGFLVTSTAAAARESSSWLMRSARGAGVSGENMLPLCQLQLSTENKTDSSKCQADAGDAYRYIHANRQTPMTPQTTDKGALLQDLSIALFSKLAESLPKDKGPLSFLSWEDGSWYCGHVREGSLDGLGVYRYTDNSVYCGQWARDRLHGLGVFITPSGFVYRGGFEADKQSGPGIFVVPQGPTFFGHFRDGLLHGFSCCVSPSGATRPLLGEWRDGEFLRALPVQPRIADFYSRAAESLDLLHCPWAPVPIPLPDAFIFGIFKEDIPQVHAPPRTEHKLCAASILEALRVELPRNLLQNAAAEGDCHPAQPQQTKLSNGRLPGCSKPIVRKRKASILKAQGKEAASASSRAKGSCGDACGTNGATSAPRATTTKAQLLRWESEARKLPRIPHLNYNRVLGRWYARVRDPASGRRIWKGYTCAVHGFFQARDMAIDRLRQFSQLVSPLPSATPEDPVAAEEGQQPPDVATSPHQQLQQDQGQEEPYGDAQQPNAAVDICPLSGPPEVRRPSEEAFTQGAAPPVAAAPAPVSATCDSVQLAPYDVVTPSTSGTQEDGGTSVEEKITPGDGREDSPSRVGLCSGKAAAPVALEAPCSSTADDTAEPLECGSKFCNTTKEHSSVFQSSELACGAETSEGSCVQQEKGFVQDEESISCSRLTTADCSDSALSRCTPTYYESA</sequence>
<keyword evidence="1" id="KW-0677">Repeat</keyword>
<dbReference type="GO" id="GO:0005829">
    <property type="term" value="C:cytosol"/>
    <property type="evidence" value="ECO:0007669"/>
    <property type="project" value="TreeGrafter"/>
</dbReference>
<organism evidence="3 4">
    <name type="scientific">Eimeria acervulina</name>
    <name type="common">Coccidian parasite</name>
    <dbReference type="NCBI Taxonomy" id="5801"/>
    <lineage>
        <taxon>Eukaryota</taxon>
        <taxon>Sar</taxon>
        <taxon>Alveolata</taxon>
        <taxon>Apicomplexa</taxon>
        <taxon>Conoidasida</taxon>
        <taxon>Coccidia</taxon>
        <taxon>Eucoccidiorida</taxon>
        <taxon>Eimeriorina</taxon>
        <taxon>Eimeriidae</taxon>
        <taxon>Eimeria</taxon>
    </lineage>
</organism>
<dbReference type="InterPro" id="IPR003409">
    <property type="entry name" value="MORN"/>
</dbReference>
<dbReference type="RefSeq" id="XP_013250618.1">
    <property type="nucleotide sequence ID" value="XM_013395164.1"/>
</dbReference>
<dbReference type="AlphaFoldDB" id="U6GIV4"/>
<dbReference type="EMBL" id="HG670992">
    <property type="protein sequence ID" value="CDI79233.1"/>
    <property type="molecule type" value="Genomic_DNA"/>
</dbReference>
<name>U6GIV4_EIMAC</name>
<dbReference type="Gene3D" id="2.20.110.10">
    <property type="entry name" value="Histone H3 K4-specific methyltransferase SET7/9 N-terminal domain"/>
    <property type="match status" value="2"/>
</dbReference>
<keyword evidence="4" id="KW-1185">Reference proteome</keyword>
<protein>
    <recommendedName>
        <fullName evidence="5">AP2/ERF domain-containing protein</fullName>
    </recommendedName>
</protein>
<feature type="compositionally biased region" description="Polar residues" evidence="2">
    <location>
        <begin position="549"/>
        <end position="559"/>
    </location>
</feature>
<dbReference type="GeneID" id="25269093"/>
<dbReference type="SMART" id="SM00698">
    <property type="entry name" value="MORN"/>
    <property type="match status" value="3"/>
</dbReference>
<dbReference type="Pfam" id="PF02493">
    <property type="entry name" value="MORN"/>
    <property type="match status" value="4"/>
</dbReference>
<evidence type="ECO:0000313" key="4">
    <source>
        <dbReference type="Proteomes" id="UP000018050"/>
    </source>
</evidence>
<reference evidence="3" key="2">
    <citation type="submission" date="2013-10" db="EMBL/GenBank/DDBJ databases">
        <authorList>
            <person name="Aslett M."/>
        </authorList>
    </citation>
    <scope>NUCLEOTIDE SEQUENCE</scope>
    <source>
        <strain evidence="3">Houghton</strain>
    </source>
</reference>
<proteinExistence type="predicted"/>
<dbReference type="OMA" id="PRIPHLN"/>
<reference evidence="3" key="1">
    <citation type="submission" date="2013-10" db="EMBL/GenBank/DDBJ databases">
        <title>Genomic analysis of the causative agents of coccidiosis in chickens.</title>
        <authorList>
            <person name="Reid A.J."/>
            <person name="Blake D."/>
            <person name="Billington K."/>
            <person name="Browne H."/>
            <person name="Dunn M."/>
            <person name="Hung S."/>
            <person name="Kawahara F."/>
            <person name="Miranda-Saavedra D."/>
            <person name="Mourier T."/>
            <person name="Nagra H."/>
            <person name="Otto T.D."/>
            <person name="Rawlings N."/>
            <person name="Sanchez A."/>
            <person name="Sanders M."/>
            <person name="Subramaniam C."/>
            <person name="Tay Y."/>
            <person name="Dear P."/>
            <person name="Doerig C."/>
            <person name="Gruber A."/>
            <person name="Parkinson J."/>
            <person name="Shirley M."/>
            <person name="Wan K.L."/>
            <person name="Berriman M."/>
            <person name="Tomley F."/>
            <person name="Pain A."/>
        </authorList>
    </citation>
    <scope>NUCLEOTIDE SEQUENCE</scope>
    <source>
        <strain evidence="3">Houghton</strain>
    </source>
</reference>
<feature type="region of interest" description="Disordered" evidence="2">
    <location>
        <begin position="450"/>
        <end position="530"/>
    </location>
</feature>
<feature type="compositionally biased region" description="Basic and acidic residues" evidence="2">
    <location>
        <begin position="563"/>
        <end position="577"/>
    </location>
</feature>
<dbReference type="VEuPathDB" id="ToxoDB:EAH_00010230"/>
<dbReference type="OrthoDB" id="184064at2759"/>
<dbReference type="Proteomes" id="UP000018050">
    <property type="component" value="Unassembled WGS sequence"/>
</dbReference>
<feature type="region of interest" description="Disordered" evidence="2">
    <location>
        <begin position="548"/>
        <end position="581"/>
    </location>
</feature>
<dbReference type="SUPFAM" id="SSF82185">
    <property type="entry name" value="Histone H3 K4-specific methyltransferase SET7/9 N-terminal domain"/>
    <property type="match status" value="1"/>
</dbReference>